<reference evidence="4" key="2">
    <citation type="submission" date="2021-08" db="EMBL/GenBank/DDBJ databases">
        <authorList>
            <person name="Gostincar C."/>
            <person name="Sun X."/>
            <person name="Song Z."/>
            <person name="Gunde-Cimerman N."/>
        </authorList>
    </citation>
    <scope>NUCLEOTIDE SEQUENCE</scope>
    <source>
        <strain evidence="4">EXF-8016</strain>
    </source>
</reference>
<dbReference type="PROSITE" id="PS50297">
    <property type="entry name" value="ANK_REP_REGION"/>
    <property type="match status" value="5"/>
</dbReference>
<feature type="repeat" description="ANK" evidence="2">
    <location>
        <begin position="111"/>
        <end position="143"/>
    </location>
</feature>
<dbReference type="InterPro" id="IPR002110">
    <property type="entry name" value="Ankyrin_rpt"/>
</dbReference>
<reference evidence="4" key="1">
    <citation type="journal article" date="2021" name="J Fungi (Basel)">
        <title>Virulence traits and population genomics of the black yeast Aureobasidium melanogenum.</title>
        <authorList>
            <person name="Cernosa A."/>
            <person name="Sun X."/>
            <person name="Gostincar C."/>
            <person name="Fang C."/>
            <person name="Gunde-Cimerman N."/>
            <person name="Song Z."/>
        </authorList>
    </citation>
    <scope>NUCLEOTIDE SEQUENCE</scope>
    <source>
        <strain evidence="4">EXF-8016</strain>
    </source>
</reference>
<dbReference type="SUPFAM" id="SSF48403">
    <property type="entry name" value="Ankyrin repeat"/>
    <property type="match status" value="1"/>
</dbReference>
<accession>A0A9P8GKS0</accession>
<sequence length="311" mass="34454">MSRLSEDASRRKRVNYTISDDWTSDRGGSKKLRLYALETTVGYVPPQDSVQDKHDQQLVHLSRPQLFTERQHALSPQQRDQYQRQGMDPVVDQPGEILLTSGTSVDAKDETHAMSLHSAIKGGYKEIVPLLLDRGADINAKDRTGSTLLHIALARGQREIAQLLLDRGADVNAESETYDAPLYMASLEGYKDIVQLLLDRGADVNAKSATFYTPLYAASARGYKEIVQLLLDSGADVNAEGLPHRIPLHVASTEGYKEIVQLLLDYGADNNVGFQERVVDFSRNHSGESRSGIHGSRRGHTKTTFSIDHTA</sequence>
<proteinExistence type="predicted"/>
<dbReference type="EMBL" id="JAHFYH010000024">
    <property type="protein sequence ID" value="KAH0223656.1"/>
    <property type="molecule type" value="Genomic_DNA"/>
</dbReference>
<dbReference type="Pfam" id="PF12796">
    <property type="entry name" value="Ank_2"/>
    <property type="match status" value="1"/>
</dbReference>
<dbReference type="PANTHER" id="PTHR24119:SF0">
    <property type="entry name" value="ACYL-COA-BINDING DOMAIN-CONTAINING PROTEIN 6"/>
    <property type="match status" value="1"/>
</dbReference>
<keyword evidence="2" id="KW-0040">ANK repeat</keyword>
<evidence type="ECO:0000256" key="2">
    <source>
        <dbReference type="PROSITE-ProRule" id="PRU00023"/>
    </source>
</evidence>
<feature type="repeat" description="ANK" evidence="2">
    <location>
        <begin position="177"/>
        <end position="209"/>
    </location>
</feature>
<feature type="non-terminal residue" evidence="4">
    <location>
        <position position="311"/>
    </location>
</feature>
<feature type="repeat" description="ANK" evidence="2">
    <location>
        <begin position="144"/>
        <end position="176"/>
    </location>
</feature>
<dbReference type="Proteomes" id="UP000767238">
    <property type="component" value="Unassembled WGS sequence"/>
</dbReference>
<dbReference type="SMART" id="SM00248">
    <property type="entry name" value="ANK"/>
    <property type="match status" value="5"/>
</dbReference>
<dbReference type="PANTHER" id="PTHR24119">
    <property type="entry name" value="ACYL-COA-BINDING DOMAIN-CONTAINING PROTEIN 6"/>
    <property type="match status" value="1"/>
</dbReference>
<gene>
    <name evidence="4" type="ORF">KCV03_g4204</name>
</gene>
<dbReference type="Gene3D" id="1.25.40.20">
    <property type="entry name" value="Ankyrin repeat-containing domain"/>
    <property type="match status" value="1"/>
</dbReference>
<dbReference type="Pfam" id="PF00023">
    <property type="entry name" value="Ank"/>
    <property type="match status" value="2"/>
</dbReference>
<evidence type="ECO:0000256" key="1">
    <source>
        <dbReference type="ARBA" id="ARBA00023121"/>
    </source>
</evidence>
<evidence type="ECO:0000256" key="3">
    <source>
        <dbReference type="SAM" id="MobiDB-lite"/>
    </source>
</evidence>
<dbReference type="PROSITE" id="PS50088">
    <property type="entry name" value="ANK_REPEAT"/>
    <property type="match status" value="5"/>
</dbReference>
<dbReference type="OrthoDB" id="4772757at2759"/>
<comment type="caution">
    <text evidence="4">The sequence shown here is derived from an EMBL/GenBank/DDBJ whole genome shotgun (WGS) entry which is preliminary data.</text>
</comment>
<organism evidence="4 5">
    <name type="scientific">Aureobasidium melanogenum</name>
    <name type="common">Aureobasidium pullulans var. melanogenum</name>
    <dbReference type="NCBI Taxonomy" id="46634"/>
    <lineage>
        <taxon>Eukaryota</taxon>
        <taxon>Fungi</taxon>
        <taxon>Dikarya</taxon>
        <taxon>Ascomycota</taxon>
        <taxon>Pezizomycotina</taxon>
        <taxon>Dothideomycetes</taxon>
        <taxon>Dothideomycetidae</taxon>
        <taxon>Dothideales</taxon>
        <taxon>Saccotheciaceae</taxon>
        <taxon>Aureobasidium</taxon>
    </lineage>
</organism>
<dbReference type="AlphaFoldDB" id="A0A9P8GKS0"/>
<protein>
    <submittedName>
        <fullName evidence="4">Uncharacterized protein</fullName>
    </submittedName>
</protein>
<feature type="compositionally biased region" description="Polar residues" evidence="3">
    <location>
        <begin position="302"/>
        <end position="311"/>
    </location>
</feature>
<name>A0A9P8GKS0_AURME</name>
<feature type="repeat" description="ANK" evidence="2">
    <location>
        <begin position="243"/>
        <end position="275"/>
    </location>
</feature>
<evidence type="ECO:0000313" key="5">
    <source>
        <dbReference type="Proteomes" id="UP000767238"/>
    </source>
</evidence>
<keyword evidence="1" id="KW-0446">Lipid-binding</keyword>
<feature type="repeat" description="ANK" evidence="2">
    <location>
        <begin position="210"/>
        <end position="242"/>
    </location>
</feature>
<evidence type="ECO:0000313" key="4">
    <source>
        <dbReference type="EMBL" id="KAH0223656.1"/>
    </source>
</evidence>
<feature type="region of interest" description="Disordered" evidence="3">
    <location>
        <begin position="285"/>
        <end position="311"/>
    </location>
</feature>
<dbReference type="InterPro" id="IPR036770">
    <property type="entry name" value="Ankyrin_rpt-contain_sf"/>
</dbReference>
<dbReference type="GO" id="GO:0000062">
    <property type="term" value="F:fatty-acyl-CoA binding"/>
    <property type="evidence" value="ECO:0007669"/>
    <property type="project" value="TreeGrafter"/>
</dbReference>
<dbReference type="PRINTS" id="PR01415">
    <property type="entry name" value="ANKYRIN"/>
</dbReference>